<proteinExistence type="predicted"/>
<evidence type="ECO:0000256" key="1">
    <source>
        <dbReference type="ARBA" id="ARBA00001954"/>
    </source>
</evidence>
<evidence type="ECO:0000313" key="8">
    <source>
        <dbReference type="Proteomes" id="UP001596037"/>
    </source>
</evidence>
<keyword evidence="4 7" id="KW-0560">Oxidoreductase</keyword>
<keyword evidence="8" id="KW-1185">Reference proteome</keyword>
<dbReference type="InterPro" id="IPR004574">
    <property type="entry name" value="Alkb"/>
</dbReference>
<keyword evidence="2" id="KW-0479">Metal-binding</keyword>
<evidence type="ECO:0000256" key="4">
    <source>
        <dbReference type="ARBA" id="ARBA00023002"/>
    </source>
</evidence>
<protein>
    <submittedName>
        <fullName evidence="7">DNA oxidative demethylase AlkB</fullName>
        <ecNumber evidence="7">1.14.11.33</ecNumber>
    </submittedName>
</protein>
<dbReference type="InterPro" id="IPR005123">
    <property type="entry name" value="Oxoglu/Fe-dep_dioxygenase_dom"/>
</dbReference>
<sequence length="220" mass="23863">MDQTAPLFDSEHAPNAGAREPLGRQACVLRGLALPWVGELLAALQDIEAAAPFRHMETPGGFTMSVALTNAGALGWTTDRSGYRYAARDPVSGQPWPAMPASFRQLARSAAQAAGFAGFEPDASLVNRYLPGARLSLHQDKDERSLDHPVVSLSLGIPALFLWGGMKRTDKPLRIALFHGDVVVWGGVDRLRYHGIAPLKEASHPLLGRQRINITWRKAG</sequence>
<dbReference type="SUPFAM" id="SSF51197">
    <property type="entry name" value="Clavaminate synthase-like"/>
    <property type="match status" value="1"/>
</dbReference>
<comment type="cofactor">
    <cofactor evidence="1">
        <name>Fe(2+)</name>
        <dbReference type="ChEBI" id="CHEBI:29033"/>
    </cofactor>
</comment>
<dbReference type="GO" id="GO:0035516">
    <property type="term" value="F:broad specificity oxidative DNA demethylase activity"/>
    <property type="evidence" value="ECO:0007669"/>
    <property type="project" value="UniProtKB-EC"/>
</dbReference>
<evidence type="ECO:0000259" key="6">
    <source>
        <dbReference type="PROSITE" id="PS51471"/>
    </source>
</evidence>
<keyword evidence="5" id="KW-0408">Iron</keyword>
<evidence type="ECO:0000256" key="2">
    <source>
        <dbReference type="ARBA" id="ARBA00022723"/>
    </source>
</evidence>
<dbReference type="PANTHER" id="PTHR16557:SF2">
    <property type="entry name" value="NUCLEIC ACID DIOXYGENASE ALKBH1"/>
    <property type="match status" value="1"/>
</dbReference>
<comment type="caution">
    <text evidence="7">The sequence shown here is derived from an EMBL/GenBank/DDBJ whole genome shotgun (WGS) entry which is preliminary data.</text>
</comment>
<dbReference type="EMBL" id="JBHSMF010000003">
    <property type="protein sequence ID" value="MFC5496826.1"/>
    <property type="molecule type" value="Genomic_DNA"/>
</dbReference>
<reference evidence="8" key="1">
    <citation type="journal article" date="2019" name="Int. J. Syst. Evol. Microbiol.">
        <title>The Global Catalogue of Microorganisms (GCM) 10K type strain sequencing project: providing services to taxonomists for standard genome sequencing and annotation.</title>
        <authorList>
            <consortium name="The Broad Institute Genomics Platform"/>
            <consortium name="The Broad Institute Genome Sequencing Center for Infectious Disease"/>
            <person name="Wu L."/>
            <person name="Ma J."/>
        </authorList>
    </citation>
    <scope>NUCLEOTIDE SEQUENCE [LARGE SCALE GENOMIC DNA]</scope>
    <source>
        <strain evidence="8">CCUG 57401</strain>
    </source>
</reference>
<dbReference type="PANTHER" id="PTHR16557">
    <property type="entry name" value="ALKYLATED DNA REPAIR PROTEIN ALKB-RELATED"/>
    <property type="match status" value="1"/>
</dbReference>
<organism evidence="7 8">
    <name type="scientific">Caenimonas terrae</name>
    <dbReference type="NCBI Taxonomy" id="696074"/>
    <lineage>
        <taxon>Bacteria</taxon>
        <taxon>Pseudomonadati</taxon>
        <taxon>Pseudomonadota</taxon>
        <taxon>Betaproteobacteria</taxon>
        <taxon>Burkholderiales</taxon>
        <taxon>Comamonadaceae</taxon>
        <taxon>Caenimonas</taxon>
    </lineage>
</organism>
<evidence type="ECO:0000256" key="5">
    <source>
        <dbReference type="ARBA" id="ARBA00023004"/>
    </source>
</evidence>
<dbReference type="InterPro" id="IPR037151">
    <property type="entry name" value="AlkB-like_sf"/>
</dbReference>
<evidence type="ECO:0000313" key="7">
    <source>
        <dbReference type="EMBL" id="MFC5496826.1"/>
    </source>
</evidence>
<keyword evidence="3" id="KW-0223">Dioxygenase</keyword>
<name>A0ABW0N9Y5_9BURK</name>
<dbReference type="Proteomes" id="UP001596037">
    <property type="component" value="Unassembled WGS sequence"/>
</dbReference>
<accession>A0ABW0N9Y5</accession>
<dbReference type="PROSITE" id="PS51471">
    <property type="entry name" value="FE2OG_OXY"/>
    <property type="match status" value="1"/>
</dbReference>
<dbReference type="Gene3D" id="2.60.120.590">
    <property type="entry name" value="Alpha-ketoglutarate-dependent dioxygenase AlkB-like"/>
    <property type="match status" value="1"/>
</dbReference>
<dbReference type="EC" id="1.14.11.33" evidence="7"/>
<dbReference type="NCBIfam" id="NF011930">
    <property type="entry name" value="PRK15401.1"/>
    <property type="match status" value="1"/>
</dbReference>
<dbReference type="InterPro" id="IPR027450">
    <property type="entry name" value="AlkB-like"/>
</dbReference>
<dbReference type="RefSeq" id="WP_376848859.1">
    <property type="nucleotide sequence ID" value="NZ_JBHSMF010000003.1"/>
</dbReference>
<evidence type="ECO:0000256" key="3">
    <source>
        <dbReference type="ARBA" id="ARBA00022964"/>
    </source>
</evidence>
<feature type="domain" description="Fe2OG dioxygenase" evidence="6">
    <location>
        <begin position="120"/>
        <end position="220"/>
    </location>
</feature>
<gene>
    <name evidence="7" type="primary">alkB</name>
    <name evidence="7" type="ORF">ACFPOE_04705</name>
</gene>
<dbReference type="Pfam" id="PF13532">
    <property type="entry name" value="2OG-FeII_Oxy_2"/>
    <property type="match status" value="1"/>
</dbReference>